<evidence type="ECO:0000256" key="1">
    <source>
        <dbReference type="ARBA" id="ARBA00008609"/>
    </source>
</evidence>
<sequence length="408" mass="45161">MLRIVKRFNSSVVSQSIKKTALFNLHEELGAKMVPFAGYSMPLLYPTLQSHIESHHWVRQKAGLFDVSHMLQSKLSGDGALSLLNKVTPTDFSVMPVYNGSLSVLLNSNGGIVDDLIVIREPGSEDSFHVVSNAARSKEVTEFLNDEIKKLSGGQIDFTIINNEALLALQGPLAAESLNKLIENSESNNNLKDLYFGQRKQFILKNGIVVNVMRGGYTGEDGFEIAVSNDDALKFAELLLSDSNVKPIGLAARDSLRLEAGMCLYGNELDMSTTPVEANLNWLISKTRRTPSESSFNGFDKIMDQLNNKTWQRRRVGFQYIDGKPSPAARHNDKIFTQDKSTEIGVVTSGSISPTLSLTGGGTINIGQAYLKKGYTKTGNQYFVQVRKKFFPIEIKKMPFVPSNYYKG</sequence>
<evidence type="ECO:0000256" key="3">
    <source>
        <dbReference type="ARBA" id="ARBA00022576"/>
    </source>
</evidence>
<dbReference type="InterPro" id="IPR006222">
    <property type="entry name" value="GCVT_N"/>
</dbReference>
<dbReference type="Gene3D" id="2.40.30.110">
    <property type="entry name" value="Aminomethyltransferase beta-barrel domains"/>
    <property type="match status" value="1"/>
</dbReference>
<comment type="similarity">
    <text evidence="1 8">Belongs to the GcvT family.</text>
</comment>
<evidence type="ECO:0000256" key="8">
    <source>
        <dbReference type="RuleBase" id="RU003981"/>
    </source>
</evidence>
<keyword evidence="3 8" id="KW-0032">Aminotransferase</keyword>
<dbReference type="GO" id="GO:0005960">
    <property type="term" value="C:glycine cleavage complex"/>
    <property type="evidence" value="ECO:0007669"/>
    <property type="project" value="InterPro"/>
</dbReference>
<comment type="catalytic activity">
    <reaction evidence="6 8">
        <text>N(6)-[(R)-S(8)-aminomethyldihydrolipoyl]-L-lysyl-[protein] + (6S)-5,6,7,8-tetrahydrofolate = N(6)-[(R)-dihydrolipoyl]-L-lysyl-[protein] + (6R)-5,10-methylene-5,6,7,8-tetrahydrofolate + NH4(+)</text>
        <dbReference type="Rhea" id="RHEA:16945"/>
        <dbReference type="Rhea" id="RHEA-COMP:10475"/>
        <dbReference type="Rhea" id="RHEA-COMP:10492"/>
        <dbReference type="ChEBI" id="CHEBI:15636"/>
        <dbReference type="ChEBI" id="CHEBI:28938"/>
        <dbReference type="ChEBI" id="CHEBI:57453"/>
        <dbReference type="ChEBI" id="CHEBI:83100"/>
        <dbReference type="ChEBI" id="CHEBI:83143"/>
        <dbReference type="EC" id="2.1.2.10"/>
    </reaction>
</comment>
<dbReference type="Pfam" id="PF08669">
    <property type="entry name" value="GCV_T_C"/>
    <property type="match status" value="1"/>
</dbReference>
<dbReference type="SUPFAM" id="SSF103025">
    <property type="entry name" value="Folate-binding domain"/>
    <property type="match status" value="1"/>
</dbReference>
<dbReference type="RefSeq" id="XP_041405179.1">
    <property type="nucleotide sequence ID" value="XM_041549245.1"/>
</dbReference>
<keyword evidence="8" id="KW-0809">Transit peptide</keyword>
<dbReference type="OrthoDB" id="10263536at2759"/>
<dbReference type="NCBIfam" id="TIGR00528">
    <property type="entry name" value="gcvT"/>
    <property type="match status" value="1"/>
</dbReference>
<dbReference type="GO" id="GO:0005739">
    <property type="term" value="C:mitochondrion"/>
    <property type="evidence" value="ECO:0007669"/>
    <property type="project" value="UniProtKB-SubCell"/>
</dbReference>
<evidence type="ECO:0000313" key="12">
    <source>
        <dbReference type="Proteomes" id="UP000644660"/>
    </source>
</evidence>
<dbReference type="Gene3D" id="3.30.1360.120">
    <property type="entry name" value="Probable tRNA modification gtpase trme, domain 1"/>
    <property type="match status" value="1"/>
</dbReference>
<dbReference type="PIRSF" id="PIRSF006487">
    <property type="entry name" value="GcvT"/>
    <property type="match status" value="1"/>
</dbReference>
<feature type="binding site" evidence="7">
    <location>
        <position position="224"/>
    </location>
    <ligand>
        <name>substrate</name>
    </ligand>
</feature>
<accession>A0A8H2VD67</accession>
<comment type="function">
    <text evidence="8">The glycine cleavage system catalyzes the degradation of glycine.</text>
</comment>
<organism evidence="11 12">
    <name type="scientific">Maudiozyma barnettii</name>
    <dbReference type="NCBI Taxonomy" id="61262"/>
    <lineage>
        <taxon>Eukaryota</taxon>
        <taxon>Fungi</taxon>
        <taxon>Dikarya</taxon>
        <taxon>Ascomycota</taxon>
        <taxon>Saccharomycotina</taxon>
        <taxon>Saccharomycetes</taxon>
        <taxon>Saccharomycetales</taxon>
        <taxon>Saccharomycetaceae</taxon>
        <taxon>Maudiozyma</taxon>
    </lineage>
</organism>
<evidence type="ECO:0000256" key="7">
    <source>
        <dbReference type="PIRSR" id="PIRSR006487-1"/>
    </source>
</evidence>
<dbReference type="NCBIfam" id="NF001567">
    <property type="entry name" value="PRK00389.1"/>
    <property type="match status" value="1"/>
</dbReference>
<dbReference type="GO" id="GO:0008483">
    <property type="term" value="F:transaminase activity"/>
    <property type="evidence" value="ECO:0007669"/>
    <property type="project" value="UniProtKB-KW"/>
</dbReference>
<dbReference type="AlphaFoldDB" id="A0A8H2VD67"/>
<gene>
    <name evidence="11" type="ORF">KABA2_02S12694</name>
</gene>
<keyword evidence="4 8" id="KW-0808">Transferase</keyword>
<dbReference type="GO" id="GO:0004047">
    <property type="term" value="F:aminomethyltransferase activity"/>
    <property type="evidence" value="ECO:0007669"/>
    <property type="project" value="UniProtKB-EC"/>
</dbReference>
<evidence type="ECO:0000256" key="5">
    <source>
        <dbReference type="ARBA" id="ARBA00031395"/>
    </source>
</evidence>
<proteinExistence type="inferred from homology"/>
<feature type="domain" description="GCVT N-terminal" evidence="9">
    <location>
        <begin position="23"/>
        <end position="286"/>
    </location>
</feature>
<dbReference type="InterPro" id="IPR013977">
    <property type="entry name" value="GcvT_C"/>
</dbReference>
<dbReference type="GO" id="GO:0006546">
    <property type="term" value="P:glycine catabolic process"/>
    <property type="evidence" value="ECO:0007669"/>
    <property type="project" value="InterPro"/>
</dbReference>
<comment type="subunit">
    <text evidence="8">The glycine cleavage system is composed of four proteins: P, T, L and H.</text>
</comment>
<dbReference type="GeneID" id="64856296"/>
<evidence type="ECO:0000256" key="2">
    <source>
        <dbReference type="ARBA" id="ARBA00012616"/>
    </source>
</evidence>
<reference evidence="11 12" key="1">
    <citation type="submission" date="2020-05" db="EMBL/GenBank/DDBJ databases">
        <authorList>
            <person name="Casaregola S."/>
            <person name="Devillers H."/>
            <person name="Grondin C."/>
        </authorList>
    </citation>
    <scope>NUCLEOTIDE SEQUENCE [LARGE SCALE GENOMIC DNA]</scope>
    <source>
        <strain evidence="11 12">CLIB 1767</strain>
    </source>
</reference>
<feature type="domain" description="Aminomethyltransferase C-terminal" evidence="10">
    <location>
        <begin position="313"/>
        <end position="401"/>
    </location>
</feature>
<dbReference type="Pfam" id="PF01571">
    <property type="entry name" value="GCV_T"/>
    <property type="match status" value="1"/>
</dbReference>
<evidence type="ECO:0000256" key="4">
    <source>
        <dbReference type="ARBA" id="ARBA00022679"/>
    </source>
</evidence>
<evidence type="ECO:0000256" key="6">
    <source>
        <dbReference type="ARBA" id="ARBA00047665"/>
    </source>
</evidence>
<dbReference type="Gene3D" id="3.30.70.1400">
    <property type="entry name" value="Aminomethyltransferase beta-barrel domains"/>
    <property type="match status" value="1"/>
</dbReference>
<comment type="caution">
    <text evidence="11">The sequence shown here is derived from an EMBL/GenBank/DDBJ whole genome shotgun (WGS) entry which is preliminary data.</text>
</comment>
<dbReference type="InterPro" id="IPR027266">
    <property type="entry name" value="TrmE/GcvT-like"/>
</dbReference>
<evidence type="ECO:0000259" key="9">
    <source>
        <dbReference type="Pfam" id="PF01571"/>
    </source>
</evidence>
<dbReference type="InterPro" id="IPR029043">
    <property type="entry name" value="GcvT/YgfZ_C"/>
</dbReference>
<dbReference type="Proteomes" id="UP000644660">
    <property type="component" value="Unassembled WGS sequence"/>
</dbReference>
<comment type="subcellular location">
    <subcellularLocation>
        <location evidence="8">Mitochondrion</location>
    </subcellularLocation>
</comment>
<dbReference type="InterPro" id="IPR028896">
    <property type="entry name" value="GcvT/YgfZ/DmdA"/>
</dbReference>
<dbReference type="EMBL" id="CAEFZW010000002">
    <property type="protein sequence ID" value="CAB4253141.1"/>
    <property type="molecule type" value="Genomic_DNA"/>
</dbReference>
<keyword evidence="12" id="KW-1185">Reference proteome</keyword>
<keyword evidence="8" id="KW-0496">Mitochondrion</keyword>
<dbReference type="InterPro" id="IPR006223">
    <property type="entry name" value="GcvT"/>
</dbReference>
<protein>
    <recommendedName>
        <fullName evidence="2 8">Aminomethyltransferase</fullName>
        <ecNumber evidence="2 8">2.1.2.10</ecNumber>
    </recommendedName>
    <alternativeName>
        <fullName evidence="5 8">Glycine cleavage system T protein</fullName>
    </alternativeName>
</protein>
<dbReference type="Gene3D" id="4.10.1250.10">
    <property type="entry name" value="Aminomethyltransferase fragment"/>
    <property type="match status" value="1"/>
</dbReference>
<dbReference type="PANTHER" id="PTHR43757">
    <property type="entry name" value="AMINOMETHYLTRANSFERASE"/>
    <property type="match status" value="1"/>
</dbReference>
<dbReference type="EC" id="2.1.2.10" evidence="2 8"/>
<evidence type="ECO:0000313" key="11">
    <source>
        <dbReference type="EMBL" id="CAB4253141.1"/>
    </source>
</evidence>
<evidence type="ECO:0000259" key="10">
    <source>
        <dbReference type="Pfam" id="PF08669"/>
    </source>
</evidence>
<dbReference type="SUPFAM" id="SSF101790">
    <property type="entry name" value="Aminomethyltransferase beta-barrel domain"/>
    <property type="match status" value="1"/>
</dbReference>
<dbReference type="PANTHER" id="PTHR43757:SF2">
    <property type="entry name" value="AMINOMETHYLTRANSFERASE, MITOCHONDRIAL"/>
    <property type="match status" value="1"/>
</dbReference>
<name>A0A8H2VD67_9SACH</name>